<evidence type="ECO:0000313" key="3">
    <source>
        <dbReference type="EMBL" id="ACA60350.1"/>
    </source>
</evidence>
<protein>
    <submittedName>
        <fullName evidence="3">Cobalamin (Vitamin B12) biosynthesis CbiX protein</fullName>
    </submittedName>
</protein>
<reference evidence="3 4" key="2">
    <citation type="journal article" date="2008" name="Science">
        <title>Environmental genomics reveals a single-species ecosystem deep within Earth.</title>
        <authorList>
            <person name="Chivian D."/>
            <person name="Brodie E.L."/>
            <person name="Alm E.J."/>
            <person name="Culley D.E."/>
            <person name="Dehal P.S."/>
            <person name="Desantis T.Z."/>
            <person name="Gihring T.M."/>
            <person name="Lapidus A."/>
            <person name="Lin L.H."/>
            <person name="Lowry S.R."/>
            <person name="Moser D.P."/>
            <person name="Richardson P.M."/>
            <person name="Southam G."/>
            <person name="Wanger G."/>
            <person name="Pratt L.M."/>
            <person name="Andersen G.L."/>
            <person name="Hazen T.C."/>
            <person name="Brockman F.J."/>
            <person name="Arkin A.P."/>
            <person name="Onstott T.C."/>
        </authorList>
    </citation>
    <scope>NUCLEOTIDE SEQUENCE [LARGE SCALE GENOMIC DNA]</scope>
    <source>
        <strain evidence="3 4">MP104C</strain>
    </source>
</reference>
<dbReference type="RefSeq" id="WP_012302926.1">
    <property type="nucleotide sequence ID" value="NC_010424.1"/>
</dbReference>
<dbReference type="InterPro" id="IPR050963">
    <property type="entry name" value="Sirohydro_Cobaltochel/CbiX"/>
</dbReference>
<dbReference type="Gene3D" id="3.40.50.1400">
    <property type="match status" value="1"/>
</dbReference>
<dbReference type="KEGG" id="dau:Daud_1857"/>
<keyword evidence="2" id="KW-0456">Lyase</keyword>
<keyword evidence="1" id="KW-0479">Metal-binding</keyword>
<accession>B1I5Q1</accession>
<dbReference type="STRING" id="477974.Daud_1857"/>
<sequence length="159" mass="17306">MRAIILLGHGSRVPEAAREMEILAGMLREITGIPLVRVCFLSRLGPHLPETLAACVADGAVEIIVIPYFLHAGLHILVDIPGELQKLAADYPGIRIVYGRHLGCDPVFADILARRVQESLSLPDVREIKVPDRARYPVPPGQGEFVEVLPDFCAGGRGE</sequence>
<gene>
    <name evidence="3" type="ordered locus">Daud_1857</name>
</gene>
<name>B1I5Q1_DESAP</name>
<dbReference type="eggNOG" id="COG2138">
    <property type="taxonomic scope" value="Bacteria"/>
</dbReference>
<dbReference type="Pfam" id="PF01903">
    <property type="entry name" value="CbiX"/>
    <property type="match status" value="1"/>
</dbReference>
<evidence type="ECO:0000256" key="2">
    <source>
        <dbReference type="ARBA" id="ARBA00023239"/>
    </source>
</evidence>
<dbReference type="AlphaFoldDB" id="B1I5Q1"/>
<organism evidence="3 4">
    <name type="scientific">Desulforudis audaxviator (strain MP104C)</name>
    <dbReference type="NCBI Taxonomy" id="477974"/>
    <lineage>
        <taxon>Bacteria</taxon>
        <taxon>Bacillati</taxon>
        <taxon>Bacillota</taxon>
        <taxon>Clostridia</taxon>
        <taxon>Thermoanaerobacterales</taxon>
        <taxon>Candidatus Desulforudaceae</taxon>
        <taxon>Candidatus Desulforudis</taxon>
    </lineage>
</organism>
<dbReference type="Proteomes" id="UP000008544">
    <property type="component" value="Chromosome"/>
</dbReference>
<evidence type="ECO:0000313" key="4">
    <source>
        <dbReference type="Proteomes" id="UP000008544"/>
    </source>
</evidence>
<dbReference type="OrthoDB" id="9797895at2"/>
<dbReference type="EMBL" id="CP000860">
    <property type="protein sequence ID" value="ACA60350.1"/>
    <property type="molecule type" value="Genomic_DNA"/>
</dbReference>
<dbReference type="HOGENOM" id="CLU_065901_2_0_9"/>
<dbReference type="GO" id="GO:0016829">
    <property type="term" value="F:lyase activity"/>
    <property type="evidence" value="ECO:0007669"/>
    <property type="project" value="UniProtKB-KW"/>
</dbReference>
<reference evidence="4" key="1">
    <citation type="submission" date="2007-10" db="EMBL/GenBank/DDBJ databases">
        <title>Complete sequence of chromosome of Desulforudis audaxviator MP104C.</title>
        <authorList>
            <person name="Copeland A."/>
            <person name="Lucas S."/>
            <person name="Lapidus A."/>
            <person name="Barry K."/>
            <person name="Glavina del Rio T."/>
            <person name="Dalin E."/>
            <person name="Tice H."/>
            <person name="Bruce D."/>
            <person name="Pitluck S."/>
            <person name="Lowry S.R."/>
            <person name="Larimer F."/>
            <person name="Land M.L."/>
            <person name="Hauser L."/>
            <person name="Kyrpides N."/>
            <person name="Ivanova N.N."/>
            <person name="Richardson P."/>
        </authorList>
    </citation>
    <scope>NUCLEOTIDE SEQUENCE [LARGE SCALE GENOMIC DNA]</scope>
    <source>
        <strain evidence="4">MP104C</strain>
    </source>
</reference>
<dbReference type="InterPro" id="IPR002762">
    <property type="entry name" value="CbiX-like"/>
</dbReference>
<proteinExistence type="predicted"/>
<dbReference type="GO" id="GO:0046872">
    <property type="term" value="F:metal ion binding"/>
    <property type="evidence" value="ECO:0007669"/>
    <property type="project" value="UniProtKB-KW"/>
</dbReference>
<evidence type="ECO:0000256" key="1">
    <source>
        <dbReference type="ARBA" id="ARBA00022723"/>
    </source>
</evidence>
<dbReference type="PANTHER" id="PTHR33542">
    <property type="entry name" value="SIROHYDROCHLORIN FERROCHELATASE, CHLOROPLASTIC"/>
    <property type="match status" value="1"/>
</dbReference>
<dbReference type="PANTHER" id="PTHR33542:SF3">
    <property type="entry name" value="SIROHYDROCHLORIN FERROCHELATASE, CHLOROPLASTIC"/>
    <property type="match status" value="1"/>
</dbReference>
<dbReference type="SUPFAM" id="SSF53800">
    <property type="entry name" value="Chelatase"/>
    <property type="match status" value="1"/>
</dbReference>
<keyword evidence="4" id="KW-1185">Reference proteome</keyword>
<dbReference type="CDD" id="cd03416">
    <property type="entry name" value="CbiX_SirB_N"/>
    <property type="match status" value="1"/>
</dbReference>